<dbReference type="SUPFAM" id="SSF48403">
    <property type="entry name" value="Ankyrin repeat"/>
    <property type="match status" value="2"/>
</dbReference>
<evidence type="ECO:0000256" key="4">
    <source>
        <dbReference type="ARBA" id="ARBA00022692"/>
    </source>
</evidence>
<dbReference type="GO" id="GO:0005216">
    <property type="term" value="F:monoatomic ion channel activity"/>
    <property type="evidence" value="ECO:0007669"/>
    <property type="project" value="InterPro"/>
</dbReference>
<dbReference type="PANTHER" id="PTHR47143:SF3">
    <property type="entry name" value="PWWP DOMAIN-CONTAINING PROTEIN"/>
    <property type="match status" value="1"/>
</dbReference>
<accession>A0A7M7T2I9</accession>
<keyword evidence="5" id="KW-0677">Repeat</keyword>
<feature type="transmembrane region" description="Helical" evidence="13">
    <location>
        <begin position="952"/>
        <end position="972"/>
    </location>
</feature>
<evidence type="ECO:0000256" key="13">
    <source>
        <dbReference type="SAM" id="Phobius"/>
    </source>
</evidence>
<dbReference type="Pfam" id="PF00520">
    <property type="entry name" value="Ion_trans"/>
    <property type="match status" value="1"/>
</dbReference>
<keyword evidence="8" id="KW-0406">Ion transport</keyword>
<dbReference type="PROSITE" id="PS50088">
    <property type="entry name" value="ANK_REPEAT"/>
    <property type="match status" value="3"/>
</dbReference>
<name>A0A7M7T2I9_STRPU</name>
<keyword evidence="4 13" id="KW-0812">Transmembrane</keyword>
<evidence type="ECO:0000256" key="6">
    <source>
        <dbReference type="ARBA" id="ARBA00022989"/>
    </source>
</evidence>
<evidence type="ECO:0000256" key="2">
    <source>
        <dbReference type="ARBA" id="ARBA00022448"/>
    </source>
</evidence>
<reference evidence="16" key="1">
    <citation type="submission" date="2015-02" db="EMBL/GenBank/DDBJ databases">
        <title>Genome sequencing for Strongylocentrotus purpuratus.</title>
        <authorList>
            <person name="Murali S."/>
            <person name="Liu Y."/>
            <person name="Vee V."/>
            <person name="English A."/>
            <person name="Wang M."/>
            <person name="Skinner E."/>
            <person name="Han Y."/>
            <person name="Muzny D.M."/>
            <person name="Worley K.C."/>
            <person name="Gibbs R.A."/>
        </authorList>
    </citation>
    <scope>NUCLEOTIDE SEQUENCE</scope>
</reference>
<evidence type="ECO:0000256" key="5">
    <source>
        <dbReference type="ARBA" id="ARBA00022737"/>
    </source>
</evidence>
<dbReference type="SMART" id="SM00248">
    <property type="entry name" value="ANK"/>
    <property type="match status" value="12"/>
</dbReference>
<dbReference type="Pfam" id="PF13637">
    <property type="entry name" value="Ank_4"/>
    <property type="match status" value="1"/>
</dbReference>
<dbReference type="InterPro" id="IPR002110">
    <property type="entry name" value="Ankyrin_rpt"/>
</dbReference>
<dbReference type="RefSeq" id="XP_030849069.1">
    <property type="nucleotide sequence ID" value="XM_030993209.1"/>
</dbReference>
<keyword evidence="10" id="KW-0407">Ion channel</keyword>
<keyword evidence="2" id="KW-0813">Transport</keyword>
<dbReference type="GeneID" id="755757"/>
<evidence type="ECO:0000259" key="14">
    <source>
        <dbReference type="Pfam" id="PF00520"/>
    </source>
</evidence>
<feature type="compositionally biased region" description="Acidic residues" evidence="12">
    <location>
        <begin position="44"/>
        <end position="54"/>
    </location>
</feature>
<feature type="domain" description="Ion transport" evidence="14">
    <location>
        <begin position="841"/>
        <end position="1059"/>
    </location>
</feature>
<keyword evidence="16" id="KW-1185">Reference proteome</keyword>
<feature type="transmembrane region" description="Helical" evidence="13">
    <location>
        <begin position="876"/>
        <end position="895"/>
    </location>
</feature>
<keyword evidence="9 13" id="KW-0472">Membrane</keyword>
<evidence type="ECO:0000256" key="3">
    <source>
        <dbReference type="ARBA" id="ARBA00022606"/>
    </source>
</evidence>
<keyword evidence="7 11" id="KW-0040">ANK repeat</keyword>
<evidence type="ECO:0000256" key="10">
    <source>
        <dbReference type="ARBA" id="ARBA00023303"/>
    </source>
</evidence>
<evidence type="ECO:0000256" key="8">
    <source>
        <dbReference type="ARBA" id="ARBA00023065"/>
    </source>
</evidence>
<evidence type="ECO:0000256" key="1">
    <source>
        <dbReference type="ARBA" id="ARBA00004141"/>
    </source>
</evidence>
<dbReference type="Pfam" id="PF00023">
    <property type="entry name" value="Ank"/>
    <property type="match status" value="1"/>
</dbReference>
<dbReference type="InterPro" id="IPR005821">
    <property type="entry name" value="Ion_trans_dom"/>
</dbReference>
<feature type="compositionally biased region" description="Basic and acidic residues" evidence="12">
    <location>
        <begin position="1"/>
        <end position="10"/>
    </location>
</feature>
<feature type="transmembrane region" description="Helical" evidence="13">
    <location>
        <begin position="915"/>
        <end position="940"/>
    </location>
</feature>
<organism evidence="15 16">
    <name type="scientific">Strongylocentrotus purpuratus</name>
    <name type="common">Purple sea urchin</name>
    <dbReference type="NCBI Taxonomy" id="7668"/>
    <lineage>
        <taxon>Eukaryota</taxon>
        <taxon>Metazoa</taxon>
        <taxon>Echinodermata</taxon>
        <taxon>Eleutherozoa</taxon>
        <taxon>Echinozoa</taxon>
        <taxon>Echinoidea</taxon>
        <taxon>Euechinoidea</taxon>
        <taxon>Echinacea</taxon>
        <taxon>Camarodonta</taxon>
        <taxon>Echinidea</taxon>
        <taxon>Strongylocentrotidae</taxon>
        <taxon>Strongylocentrotus</taxon>
    </lineage>
</organism>
<keyword evidence="3" id="KW-0716">Sensory transduction</keyword>
<evidence type="ECO:0000313" key="16">
    <source>
        <dbReference type="Proteomes" id="UP000007110"/>
    </source>
</evidence>
<feature type="transmembrane region" description="Helical" evidence="13">
    <location>
        <begin position="830"/>
        <end position="856"/>
    </location>
</feature>
<feature type="transmembrane region" description="Helical" evidence="13">
    <location>
        <begin position="1028"/>
        <end position="1051"/>
    </location>
</feature>
<dbReference type="Proteomes" id="UP000007110">
    <property type="component" value="Unassembled WGS sequence"/>
</dbReference>
<evidence type="ECO:0000256" key="12">
    <source>
        <dbReference type="SAM" id="MobiDB-lite"/>
    </source>
</evidence>
<feature type="repeat" description="ANK" evidence="11">
    <location>
        <begin position="596"/>
        <end position="620"/>
    </location>
</feature>
<dbReference type="PANTHER" id="PTHR47143">
    <property type="entry name" value="TRANSIENT RECEPTOR POTENTIAL CATION CHANNEL PROTEIN PAINLESS"/>
    <property type="match status" value="1"/>
</dbReference>
<feature type="repeat" description="ANK" evidence="11">
    <location>
        <begin position="120"/>
        <end position="152"/>
    </location>
</feature>
<feature type="region of interest" description="Disordered" evidence="12">
    <location>
        <begin position="1"/>
        <end position="64"/>
    </location>
</feature>
<dbReference type="GO" id="GO:0016020">
    <property type="term" value="C:membrane"/>
    <property type="evidence" value="ECO:0007669"/>
    <property type="project" value="UniProtKB-SubCell"/>
</dbReference>
<proteinExistence type="predicted"/>
<keyword evidence="6 13" id="KW-1133">Transmembrane helix</keyword>
<feature type="repeat" description="ANK" evidence="11">
    <location>
        <begin position="562"/>
        <end position="584"/>
    </location>
</feature>
<evidence type="ECO:0000256" key="9">
    <source>
        <dbReference type="ARBA" id="ARBA00023136"/>
    </source>
</evidence>
<evidence type="ECO:0000313" key="15">
    <source>
        <dbReference type="EnsemblMetazoa" id="XP_030849069"/>
    </source>
</evidence>
<dbReference type="InterPro" id="IPR036770">
    <property type="entry name" value="Ankyrin_rpt-contain_sf"/>
</dbReference>
<dbReference type="Pfam" id="PF12796">
    <property type="entry name" value="Ank_2"/>
    <property type="match status" value="3"/>
</dbReference>
<dbReference type="InterPro" id="IPR052076">
    <property type="entry name" value="TRP_cation_channel"/>
</dbReference>
<evidence type="ECO:0000256" key="7">
    <source>
        <dbReference type="ARBA" id="ARBA00023043"/>
    </source>
</evidence>
<comment type="subcellular location">
    <subcellularLocation>
        <location evidence="1">Membrane</location>
        <topology evidence="1">Multi-pass membrane protein</topology>
    </subcellularLocation>
</comment>
<dbReference type="Gene3D" id="1.25.40.20">
    <property type="entry name" value="Ankyrin repeat-containing domain"/>
    <property type="match status" value="3"/>
</dbReference>
<dbReference type="AlphaFoldDB" id="A0A7M7T2I9"/>
<evidence type="ECO:0000256" key="11">
    <source>
        <dbReference type="PROSITE-ProRule" id="PRU00023"/>
    </source>
</evidence>
<sequence>MMMRRPDRFRTQVSWSRHQRSESSPESSDEEEEEERGAHSPSFTDDDSGSEGELESPQLEFEPELTGGMANFRNLARRARGNSLLKLVNSKQPDVGQANILLSDLTPEQISKEIATKDGRGNSVIHYACMKTLVPWVEMLIQHGADLDVRGAGGKRPIHFAVRDKVRVEGQAQDKAKLVKLLVAKNIKVNMKDNLGQTPLLLACKFEGQKIMIKALLSHPDVRIDQPLRFGRVNSTLLTILCHNGQFEAAILLLENGANPLAVNAAKNTPFYIILKKGNVKYALRFLSTCQRRGCDMQKILLAQNIYQKTVLHEAIKTGSQMLIRCCMTCVRPVDQSEGGPSNYLLDFKSRFGSTIMHTACKHGHLDIVHMLHDLCPRLLDTRNAKGLTPLHYACRGNYAEVAEELCIMLQSHDIDLRLNLDDEIHGSQSLLKFTASTGSSDCLVVLLRHANPDLSIMVNLIRWISVEKNLSLVLQELLNSFDDISTGCESMEIEKIILLCAAKGQTESLLEFVGWHRRYVFLKDSQENTVMHLIAQGGHFDTAKALLKNQDDVGLCEQNHLGQTPLHLAIKRGHKLTTKLFLKTNKVLAGMQDNKGMTPLMYACKVGNILIVEMLLEQNQGEIRFFECDRKGRNCLDHAIRNGHEMVAVTLLSQENWRSLMAHSTGEGANKTTPMRNLITTMPGRGNYDDTGDTLLRTISTLGGSDHNIDEESQNSNFHADGTLKEDAKIYVTDPVYRSENHPLRLMIQKDESKMLLNHPVVRLMIRYKNKSTRLKYWISLFLHFTLVVLVTGHSLVIPPPFYVQTNPEGNNYTWLADGKSKWQENMNLFALVLFGRVGAWIILALTVIYFIEFVYRVVIYRHTTLNNIRGVGSILREVALVVFITLFIVPGLGDLTYGYGVNLKPDWQWQLGAFAVFLTWFNFILFLQTVPFFGLYIFMFLEVLSTLLNFIFVVGIFAIAFAVVFCILLLNQAPFHTVANSLAKILAMASGEPNFDAVFHSLDYLYQPVASVDFTSMVFYPASTHIIFFLFIFFMPILIMNLLTGLAVYDIEIIQKKAIMCKRTLEAKGILDVQDNSVLLIWKRSVLRDQVKSIRTEISPMHKLFYKAIGYKEIHDQLVAFLEELEKTGSVQFTKTTEMKIEDMAQHICDMRNKLNMLSENAIDSKIEQLETMTIMQEIKQQMQALQDS</sequence>
<dbReference type="PROSITE" id="PS50297">
    <property type="entry name" value="ANK_REP_REGION"/>
    <property type="match status" value="3"/>
</dbReference>
<dbReference type="EnsemblMetazoa" id="XM_030993209">
    <property type="protein sequence ID" value="XP_030849069"/>
    <property type="gene ID" value="LOC755757"/>
</dbReference>
<protein>
    <recommendedName>
        <fullName evidence="14">Ion transport domain-containing protein</fullName>
    </recommendedName>
</protein>
<reference evidence="15" key="2">
    <citation type="submission" date="2021-01" db="UniProtKB">
        <authorList>
            <consortium name="EnsemblMetazoa"/>
        </authorList>
    </citation>
    <scope>IDENTIFICATION</scope>
</reference>